<keyword evidence="10" id="KW-0479">Metal-binding</keyword>
<keyword evidence="4 10" id="KW-1133">Transmembrane helix</keyword>
<accession>A0A3N4RKR5</accession>
<name>A0A3N4RKR5_9ACTN</name>
<comment type="similarity">
    <text evidence="7 10">Belongs to the fluoride channel Fluc/FEX (TC 1.A.43) family.</text>
</comment>
<keyword evidence="10" id="KW-0915">Sodium</keyword>
<feature type="transmembrane region" description="Helical" evidence="10">
    <location>
        <begin position="6"/>
        <end position="26"/>
    </location>
</feature>
<evidence type="ECO:0000256" key="4">
    <source>
        <dbReference type="ARBA" id="ARBA00022989"/>
    </source>
</evidence>
<dbReference type="GO" id="GO:0005886">
    <property type="term" value="C:plasma membrane"/>
    <property type="evidence" value="ECO:0007669"/>
    <property type="project" value="UniProtKB-SubCell"/>
</dbReference>
<dbReference type="Pfam" id="PF02537">
    <property type="entry name" value="CRCB"/>
    <property type="match status" value="1"/>
</dbReference>
<dbReference type="InterPro" id="IPR003691">
    <property type="entry name" value="FluC"/>
</dbReference>
<evidence type="ECO:0000256" key="3">
    <source>
        <dbReference type="ARBA" id="ARBA00022692"/>
    </source>
</evidence>
<sequence length="125" mass="12933">MAVDWLLVPAGGLVGAPVRYLTGLAVKSRVHSPFPYGTLAANAAACLLLGFFTGAALRGHLDHDAQLLLDTGFCGALSTWSTFSYEVFTLGSTRRVALSGLYLAVSVLLGTALCFAGAGVADALW</sequence>
<feature type="binding site" evidence="10">
    <location>
        <position position="75"/>
    </location>
    <ligand>
        <name>Na(+)</name>
        <dbReference type="ChEBI" id="CHEBI:29101"/>
        <note>structural</note>
    </ligand>
</feature>
<dbReference type="EMBL" id="RKQG01000002">
    <property type="protein sequence ID" value="RPE28997.1"/>
    <property type="molecule type" value="Genomic_DNA"/>
</dbReference>
<dbReference type="GO" id="GO:0140114">
    <property type="term" value="P:cellular detoxification of fluoride"/>
    <property type="evidence" value="ECO:0007669"/>
    <property type="project" value="UniProtKB-UniRule"/>
</dbReference>
<reference evidence="11 12" key="1">
    <citation type="submission" date="2018-11" db="EMBL/GenBank/DDBJ databases">
        <title>Sequencing the genomes of 1000 actinobacteria strains.</title>
        <authorList>
            <person name="Klenk H.-P."/>
        </authorList>
    </citation>
    <scope>NUCLEOTIDE SEQUENCE [LARGE SCALE GENOMIC DNA]</scope>
    <source>
        <strain evidence="11 12">DSM 44781</strain>
    </source>
</reference>
<dbReference type="GO" id="GO:0046872">
    <property type="term" value="F:metal ion binding"/>
    <property type="evidence" value="ECO:0007669"/>
    <property type="project" value="UniProtKB-KW"/>
</dbReference>
<evidence type="ECO:0000256" key="1">
    <source>
        <dbReference type="ARBA" id="ARBA00004651"/>
    </source>
</evidence>
<evidence type="ECO:0000313" key="12">
    <source>
        <dbReference type="Proteomes" id="UP000266906"/>
    </source>
</evidence>
<keyword evidence="10" id="KW-0406">Ion transport</keyword>
<feature type="transmembrane region" description="Helical" evidence="10">
    <location>
        <begin position="100"/>
        <end position="121"/>
    </location>
</feature>
<keyword evidence="3 10" id="KW-0812">Transmembrane</keyword>
<organism evidence="11 12">
    <name type="scientific">Kitasatospora cineracea</name>
    <dbReference type="NCBI Taxonomy" id="88074"/>
    <lineage>
        <taxon>Bacteria</taxon>
        <taxon>Bacillati</taxon>
        <taxon>Actinomycetota</taxon>
        <taxon>Actinomycetes</taxon>
        <taxon>Kitasatosporales</taxon>
        <taxon>Streptomycetaceae</taxon>
        <taxon>Kitasatospora</taxon>
    </lineage>
</organism>
<dbReference type="PANTHER" id="PTHR28259:SF1">
    <property type="entry name" value="FLUORIDE EXPORT PROTEIN 1-RELATED"/>
    <property type="match status" value="1"/>
</dbReference>
<dbReference type="PANTHER" id="PTHR28259">
    <property type="entry name" value="FLUORIDE EXPORT PROTEIN 1-RELATED"/>
    <property type="match status" value="1"/>
</dbReference>
<dbReference type="AlphaFoldDB" id="A0A3N4RKR5"/>
<gene>
    <name evidence="10" type="primary">fluC</name>
    <name evidence="10" type="synonym">crcB</name>
    <name evidence="11" type="ORF">EDD38_6143</name>
</gene>
<keyword evidence="5 10" id="KW-0472">Membrane</keyword>
<evidence type="ECO:0000313" key="11">
    <source>
        <dbReference type="EMBL" id="RPE28997.1"/>
    </source>
</evidence>
<feature type="transmembrane region" description="Helical" evidence="10">
    <location>
        <begin position="67"/>
        <end position="88"/>
    </location>
</feature>
<dbReference type="HAMAP" id="MF_00454">
    <property type="entry name" value="FluC"/>
    <property type="match status" value="1"/>
</dbReference>
<comment type="caution">
    <text evidence="11">The sequence shown here is derived from an EMBL/GenBank/DDBJ whole genome shotgun (WGS) entry which is preliminary data.</text>
</comment>
<comment type="catalytic activity">
    <reaction evidence="8">
        <text>fluoride(in) = fluoride(out)</text>
        <dbReference type="Rhea" id="RHEA:76159"/>
        <dbReference type="ChEBI" id="CHEBI:17051"/>
    </reaction>
    <physiologicalReaction direction="left-to-right" evidence="8">
        <dbReference type="Rhea" id="RHEA:76160"/>
    </physiologicalReaction>
</comment>
<evidence type="ECO:0000256" key="7">
    <source>
        <dbReference type="ARBA" id="ARBA00035120"/>
    </source>
</evidence>
<keyword evidence="10" id="KW-0813">Transport</keyword>
<feature type="binding site" evidence="10">
    <location>
        <position position="78"/>
    </location>
    <ligand>
        <name>Na(+)</name>
        <dbReference type="ChEBI" id="CHEBI:29101"/>
        <note>structural</note>
    </ligand>
</feature>
<comment type="subcellular location">
    <subcellularLocation>
        <location evidence="1 10">Cell membrane</location>
        <topology evidence="1 10">Multi-pass membrane protein</topology>
    </subcellularLocation>
</comment>
<dbReference type="RefSeq" id="WP_123820652.1">
    <property type="nucleotide sequence ID" value="NZ_JBEYIY010000035.1"/>
</dbReference>
<comment type="activity regulation">
    <text evidence="10">Na(+) is not transported, but it plays an essential structural role and its presence is essential for fluoride channel function.</text>
</comment>
<dbReference type="GO" id="GO:0062054">
    <property type="term" value="F:fluoride channel activity"/>
    <property type="evidence" value="ECO:0007669"/>
    <property type="project" value="UniProtKB-UniRule"/>
</dbReference>
<evidence type="ECO:0000256" key="8">
    <source>
        <dbReference type="ARBA" id="ARBA00035585"/>
    </source>
</evidence>
<keyword evidence="12" id="KW-1185">Reference proteome</keyword>
<feature type="transmembrane region" description="Helical" evidence="10">
    <location>
        <begin position="38"/>
        <end position="61"/>
    </location>
</feature>
<evidence type="ECO:0000256" key="10">
    <source>
        <dbReference type="HAMAP-Rule" id="MF_00454"/>
    </source>
</evidence>
<keyword evidence="6 10" id="KW-0407">Ion channel</keyword>
<keyword evidence="2 10" id="KW-1003">Cell membrane</keyword>
<evidence type="ECO:0000256" key="2">
    <source>
        <dbReference type="ARBA" id="ARBA00022475"/>
    </source>
</evidence>
<evidence type="ECO:0000256" key="9">
    <source>
        <dbReference type="ARBA" id="ARBA00049940"/>
    </source>
</evidence>
<evidence type="ECO:0000256" key="6">
    <source>
        <dbReference type="ARBA" id="ARBA00023303"/>
    </source>
</evidence>
<dbReference type="Proteomes" id="UP000266906">
    <property type="component" value="Unassembled WGS sequence"/>
</dbReference>
<proteinExistence type="inferred from homology"/>
<evidence type="ECO:0000256" key="5">
    <source>
        <dbReference type="ARBA" id="ARBA00023136"/>
    </source>
</evidence>
<comment type="function">
    <text evidence="9 10">Fluoride-specific ion channel. Important for reducing fluoride concentration in the cell, thus reducing its toxicity.</text>
</comment>
<protein>
    <recommendedName>
        <fullName evidence="10">Fluoride-specific ion channel FluC</fullName>
    </recommendedName>
</protein>